<dbReference type="Proteomes" id="UP000236291">
    <property type="component" value="Unassembled WGS sequence"/>
</dbReference>
<evidence type="ECO:0000313" key="6">
    <source>
        <dbReference type="Proteomes" id="UP000236291"/>
    </source>
</evidence>
<feature type="non-terminal residue" evidence="5">
    <location>
        <position position="229"/>
    </location>
</feature>
<evidence type="ECO:0000256" key="4">
    <source>
        <dbReference type="SAM" id="Coils"/>
    </source>
</evidence>
<sequence>MSDNAADLPAAAAALSAEDRAGLVNALKDKLQLLAGDHVDVMETLSPNVRKRIEVLKDLQDKHDELEAKFLEERAQLQAKYQKFYEPLYTKRYEIVNGVIDVEGVTNEAAVGEENKAAEEKGVPSFWLIAMKTNETLAEEITERDEEALKYLKDIKWFKLDNPKGFKLEFYFDSNPYFQNSVLTKTYHLIEEDDPILEKSIGTEIEWHPGKCLTQKLLKKKPKKGSKDA</sequence>
<protein>
    <submittedName>
        <fullName evidence="5">Nucleosome assembly protein 1-like 1-like</fullName>
    </submittedName>
</protein>
<dbReference type="STRING" id="57577.A0A2K3LJ94"/>
<reference evidence="5 6" key="2">
    <citation type="journal article" date="2017" name="Front. Plant Sci.">
        <title>Gene Classification and Mining of Molecular Markers Useful in Red Clover (Trifolium pratense) Breeding.</title>
        <authorList>
            <person name="Istvanek J."/>
            <person name="Dluhosova J."/>
            <person name="Dluhos P."/>
            <person name="Patkova L."/>
            <person name="Nedelnik J."/>
            <person name="Repkova J."/>
        </authorList>
    </citation>
    <scope>NUCLEOTIDE SEQUENCE [LARGE SCALE GENOMIC DNA]</scope>
    <source>
        <strain evidence="6">cv. Tatra</strain>
        <tissue evidence="5">Young leaves</tissue>
    </source>
</reference>
<dbReference type="FunFam" id="1.20.5.1500:FF:000001">
    <property type="entry name" value="Nucleosome assembly protein 1-like 1"/>
    <property type="match status" value="1"/>
</dbReference>
<dbReference type="Pfam" id="PF00956">
    <property type="entry name" value="NAP"/>
    <property type="match status" value="1"/>
</dbReference>
<dbReference type="InterPro" id="IPR002164">
    <property type="entry name" value="NAP_family"/>
</dbReference>
<dbReference type="GO" id="GO:0005634">
    <property type="term" value="C:nucleus"/>
    <property type="evidence" value="ECO:0007669"/>
    <property type="project" value="InterPro"/>
</dbReference>
<dbReference type="AlphaFoldDB" id="A0A2K3LJ94"/>
<evidence type="ECO:0000256" key="3">
    <source>
        <dbReference type="RuleBase" id="RU003876"/>
    </source>
</evidence>
<dbReference type="Gene3D" id="1.20.5.1500">
    <property type="match status" value="1"/>
</dbReference>
<proteinExistence type="inferred from homology"/>
<dbReference type="PANTHER" id="PTHR11875">
    <property type="entry name" value="TESTIS-SPECIFIC Y-ENCODED PROTEIN"/>
    <property type="match status" value="1"/>
</dbReference>
<dbReference type="InterPro" id="IPR037231">
    <property type="entry name" value="NAP-like_sf"/>
</dbReference>
<gene>
    <name evidence="5" type="ORF">L195_g034593</name>
</gene>
<evidence type="ECO:0000256" key="1">
    <source>
        <dbReference type="ARBA" id="ARBA00009947"/>
    </source>
</evidence>
<comment type="caution">
    <text evidence="5">The sequence shown here is derived from an EMBL/GenBank/DDBJ whole genome shotgun (WGS) entry which is preliminary data.</text>
</comment>
<evidence type="ECO:0000256" key="2">
    <source>
        <dbReference type="ARBA" id="ARBA00023186"/>
    </source>
</evidence>
<evidence type="ECO:0000313" key="5">
    <source>
        <dbReference type="EMBL" id="PNX78615.1"/>
    </source>
</evidence>
<dbReference type="GO" id="GO:0006334">
    <property type="term" value="P:nucleosome assembly"/>
    <property type="evidence" value="ECO:0007669"/>
    <property type="project" value="InterPro"/>
</dbReference>
<keyword evidence="4" id="KW-0175">Coiled coil</keyword>
<name>A0A2K3LJ94_TRIPR</name>
<feature type="coiled-coil region" evidence="4">
    <location>
        <begin position="49"/>
        <end position="76"/>
    </location>
</feature>
<reference evidence="5 6" key="1">
    <citation type="journal article" date="2014" name="Am. J. Bot.">
        <title>Genome assembly and annotation for red clover (Trifolium pratense; Fabaceae).</title>
        <authorList>
            <person name="Istvanek J."/>
            <person name="Jaros M."/>
            <person name="Krenek A."/>
            <person name="Repkova J."/>
        </authorList>
    </citation>
    <scope>NUCLEOTIDE SEQUENCE [LARGE SCALE GENOMIC DNA]</scope>
    <source>
        <strain evidence="6">cv. Tatra</strain>
        <tissue evidence="5">Young leaves</tissue>
    </source>
</reference>
<dbReference type="GO" id="GO:0000724">
    <property type="term" value="P:double-strand break repair via homologous recombination"/>
    <property type="evidence" value="ECO:0007669"/>
    <property type="project" value="UniProtKB-ARBA"/>
</dbReference>
<keyword evidence="2" id="KW-0143">Chaperone</keyword>
<dbReference type="GO" id="GO:0042393">
    <property type="term" value="F:histone binding"/>
    <property type="evidence" value="ECO:0007669"/>
    <property type="project" value="UniProtKB-ARBA"/>
</dbReference>
<organism evidence="5 6">
    <name type="scientific">Trifolium pratense</name>
    <name type="common">Red clover</name>
    <dbReference type="NCBI Taxonomy" id="57577"/>
    <lineage>
        <taxon>Eukaryota</taxon>
        <taxon>Viridiplantae</taxon>
        <taxon>Streptophyta</taxon>
        <taxon>Embryophyta</taxon>
        <taxon>Tracheophyta</taxon>
        <taxon>Spermatophyta</taxon>
        <taxon>Magnoliopsida</taxon>
        <taxon>eudicotyledons</taxon>
        <taxon>Gunneridae</taxon>
        <taxon>Pentapetalae</taxon>
        <taxon>rosids</taxon>
        <taxon>fabids</taxon>
        <taxon>Fabales</taxon>
        <taxon>Fabaceae</taxon>
        <taxon>Papilionoideae</taxon>
        <taxon>50 kb inversion clade</taxon>
        <taxon>NPAAA clade</taxon>
        <taxon>Hologalegina</taxon>
        <taxon>IRL clade</taxon>
        <taxon>Trifolieae</taxon>
        <taxon>Trifolium</taxon>
    </lineage>
</organism>
<dbReference type="EMBL" id="ASHM01034426">
    <property type="protein sequence ID" value="PNX78615.1"/>
    <property type="molecule type" value="Genomic_DNA"/>
</dbReference>
<dbReference type="Gene3D" id="3.30.1120.90">
    <property type="entry name" value="Nucleosome assembly protein"/>
    <property type="match status" value="1"/>
</dbReference>
<comment type="similarity">
    <text evidence="1 3">Belongs to the nucleosome assembly protein (NAP) family.</text>
</comment>
<accession>A0A2K3LJ94</accession>
<dbReference type="SUPFAM" id="SSF143113">
    <property type="entry name" value="NAP-like"/>
    <property type="match status" value="1"/>
</dbReference>